<keyword evidence="16 23" id="KW-0030">Aminoacyl-tRNA synthetase</keyword>
<dbReference type="Pfam" id="PF01588">
    <property type="entry name" value="tRNA_bind"/>
    <property type="match status" value="1"/>
</dbReference>
<dbReference type="InterPro" id="IPR041616">
    <property type="entry name" value="PheRS_beta_core"/>
</dbReference>
<evidence type="ECO:0000256" key="3">
    <source>
        <dbReference type="ARBA" id="ARBA00008653"/>
    </source>
</evidence>
<evidence type="ECO:0000313" key="23">
    <source>
        <dbReference type="EMBL" id="AOG60673.1"/>
    </source>
</evidence>
<evidence type="ECO:0000256" key="1">
    <source>
        <dbReference type="ARBA" id="ARBA00001946"/>
    </source>
</evidence>
<evidence type="ECO:0000256" key="16">
    <source>
        <dbReference type="ARBA" id="ARBA00023146"/>
    </source>
</evidence>
<gene>
    <name evidence="23" type="primary">pheT</name>
    <name evidence="23" type="ORF">SHELI_v1c07240</name>
</gene>
<dbReference type="Pfam" id="PF17759">
    <property type="entry name" value="tRNA_synthFbeta"/>
    <property type="match status" value="1"/>
</dbReference>
<evidence type="ECO:0000256" key="7">
    <source>
        <dbReference type="ARBA" id="ARBA00022490"/>
    </source>
</evidence>
<dbReference type="SMART" id="SM00896">
    <property type="entry name" value="FDX-ACB"/>
    <property type="match status" value="1"/>
</dbReference>
<dbReference type="InterPro" id="IPR045864">
    <property type="entry name" value="aa-tRNA-synth_II/BPL/LPL"/>
</dbReference>
<sequence>MVITRNWLEHFIDLDNIGDDEITTALNSLGFEVDAYRSYKEINDSLIVGHVGHVSPMEGTSLNFCFVDLGDDLVSPIVCGATNVKEGQYVLVAPPGTTIANGMTLTKREIKGKVSEGMICALIEFGMDQSLLNEEEVDIIYPIHTKSDPYSLIGSPEALEIIGFEDSVWEVDLTLNRSDALGAFQLAKEIANYFDKKIKDYTNIFKTRKSEHNVPVSIKESKDLKNVLRRCSMQLFDIKQVSSIDKIEQKIFSNQDIWMKFSQCKTQNNFWLDLSNAIAIESGQPVILLDAEKLKTQLEIVNNPTKDRPVNYQLLCAGEVVSTLGVSVESYFLPTEETKQVLAIYLSLNPIEMRKQQKSYNSSSVFLQRWMKPISSKIHKLASDRTVYWFDQYGLYGSSTDLETQIESDEQDVTIEVNLEFINNLLGMSLKTKEIKELFKNIDFEVEEADKHNLKFKVDPNRTDIKNSADIVEEIARLYGYNNIESKAPEIIATAKSKKLEDKVLGNVESYLLGQGFNNIKSYSLTTKNDALKWDLFDIKDPVNLASPLSQYRETYRLSLAMGCIESASLNYSRGNKNIKLYEVGDVYNIKGVREKRLCAIVSGDILNQKAYDLNLHSSYAYIKGIADKILNCYQICPMDLKIENINKDNDDIHPHINAQISYKDELIGFVFKLNPRFEQAKKLDDTYLLEFNLSSINQLFSREIKAIEIPKFQKTSRVVTMLLSSNDQYTKVINTIKNDVNYIVSFKLVDIYQDEQLAEKKLKAVSVGFEFNSSEKQLSDNDVSKEWNKILANIDKLKIEVK</sequence>
<evidence type="ECO:0000259" key="22">
    <source>
        <dbReference type="PROSITE" id="PS51483"/>
    </source>
</evidence>
<dbReference type="InterPro" id="IPR005147">
    <property type="entry name" value="tRNA_synthase_B5-dom"/>
</dbReference>
<evidence type="ECO:0000256" key="9">
    <source>
        <dbReference type="ARBA" id="ARBA00022598"/>
    </source>
</evidence>
<dbReference type="InterPro" id="IPR009061">
    <property type="entry name" value="DNA-bd_dom_put_sf"/>
</dbReference>
<dbReference type="GO" id="GO:0005524">
    <property type="term" value="F:ATP binding"/>
    <property type="evidence" value="ECO:0007669"/>
    <property type="project" value="UniProtKB-KW"/>
</dbReference>
<keyword evidence="10" id="KW-0479">Metal-binding</keyword>
<dbReference type="EMBL" id="CP017015">
    <property type="protein sequence ID" value="AOG60673.1"/>
    <property type="molecule type" value="Genomic_DNA"/>
</dbReference>
<keyword evidence="24" id="KW-1185">Reference proteome</keyword>
<dbReference type="SUPFAM" id="SSF50249">
    <property type="entry name" value="Nucleic acid-binding proteins"/>
    <property type="match status" value="1"/>
</dbReference>
<dbReference type="Proteomes" id="UP000094378">
    <property type="component" value="Chromosome"/>
</dbReference>
<dbReference type="InterPro" id="IPR005121">
    <property type="entry name" value="Fdx_antiC-bd"/>
</dbReference>
<dbReference type="GO" id="GO:0000287">
    <property type="term" value="F:magnesium ion binding"/>
    <property type="evidence" value="ECO:0007669"/>
    <property type="project" value="InterPro"/>
</dbReference>
<dbReference type="OrthoDB" id="9805455at2"/>
<name>A0A1B3SL77_9MOLU</name>
<evidence type="ECO:0000256" key="14">
    <source>
        <dbReference type="ARBA" id="ARBA00022884"/>
    </source>
</evidence>
<evidence type="ECO:0000256" key="5">
    <source>
        <dbReference type="ARBA" id="ARBA00012814"/>
    </source>
</evidence>
<dbReference type="Gene3D" id="3.30.56.10">
    <property type="match status" value="2"/>
</dbReference>
<keyword evidence="8 19" id="KW-0820">tRNA-binding</keyword>
<dbReference type="KEGG" id="shj:SHELI_v1c07240"/>
<dbReference type="Gene3D" id="3.30.70.380">
    <property type="entry name" value="Ferrodoxin-fold anticodon-binding domain"/>
    <property type="match status" value="1"/>
</dbReference>
<keyword evidence="13" id="KW-0460">Magnesium</keyword>
<keyword evidence="15" id="KW-0648">Protein biosynthesis</keyword>
<evidence type="ECO:0000256" key="10">
    <source>
        <dbReference type="ARBA" id="ARBA00022723"/>
    </source>
</evidence>
<comment type="catalytic activity">
    <reaction evidence="18">
        <text>tRNA(Phe) + L-phenylalanine + ATP = L-phenylalanyl-tRNA(Phe) + AMP + diphosphate + H(+)</text>
        <dbReference type="Rhea" id="RHEA:19413"/>
        <dbReference type="Rhea" id="RHEA-COMP:9668"/>
        <dbReference type="Rhea" id="RHEA-COMP:9699"/>
        <dbReference type="ChEBI" id="CHEBI:15378"/>
        <dbReference type="ChEBI" id="CHEBI:30616"/>
        <dbReference type="ChEBI" id="CHEBI:33019"/>
        <dbReference type="ChEBI" id="CHEBI:58095"/>
        <dbReference type="ChEBI" id="CHEBI:78442"/>
        <dbReference type="ChEBI" id="CHEBI:78531"/>
        <dbReference type="ChEBI" id="CHEBI:456215"/>
        <dbReference type="EC" id="6.1.1.20"/>
    </reaction>
</comment>
<protein>
    <recommendedName>
        <fullName evidence="6">Phenylalanine--tRNA ligase beta subunit</fullName>
        <ecNumber evidence="5">6.1.1.20</ecNumber>
    </recommendedName>
    <alternativeName>
        <fullName evidence="17">Phenylalanyl-tRNA synthetase beta subunit</fullName>
    </alternativeName>
</protein>
<dbReference type="Pfam" id="PF03484">
    <property type="entry name" value="B5"/>
    <property type="match status" value="1"/>
</dbReference>
<dbReference type="GO" id="GO:0009328">
    <property type="term" value="C:phenylalanine-tRNA ligase complex"/>
    <property type="evidence" value="ECO:0007669"/>
    <property type="project" value="TreeGrafter"/>
</dbReference>
<proteinExistence type="inferred from homology"/>
<dbReference type="InterPro" id="IPR004532">
    <property type="entry name" value="Phe-tRNA-ligase_IIc_bsu_bact"/>
</dbReference>
<evidence type="ECO:0000259" key="21">
    <source>
        <dbReference type="PROSITE" id="PS51447"/>
    </source>
</evidence>
<dbReference type="GO" id="GO:0000049">
    <property type="term" value="F:tRNA binding"/>
    <property type="evidence" value="ECO:0007669"/>
    <property type="project" value="UniProtKB-UniRule"/>
</dbReference>
<keyword evidence="7" id="KW-0963">Cytoplasm</keyword>
<evidence type="ECO:0000256" key="18">
    <source>
        <dbReference type="ARBA" id="ARBA00049255"/>
    </source>
</evidence>
<evidence type="ECO:0000256" key="15">
    <source>
        <dbReference type="ARBA" id="ARBA00022917"/>
    </source>
</evidence>
<evidence type="ECO:0000256" key="12">
    <source>
        <dbReference type="ARBA" id="ARBA00022840"/>
    </source>
</evidence>
<evidence type="ECO:0000256" key="11">
    <source>
        <dbReference type="ARBA" id="ARBA00022741"/>
    </source>
</evidence>
<dbReference type="SUPFAM" id="SSF46955">
    <property type="entry name" value="Putative DNA-binding domain"/>
    <property type="match status" value="1"/>
</dbReference>
<feature type="domain" description="B5" evidence="22">
    <location>
        <begin position="410"/>
        <end position="486"/>
    </location>
</feature>
<dbReference type="EC" id="6.1.1.20" evidence="5"/>
<evidence type="ECO:0000256" key="8">
    <source>
        <dbReference type="ARBA" id="ARBA00022555"/>
    </source>
</evidence>
<evidence type="ECO:0000256" key="19">
    <source>
        <dbReference type="PROSITE-ProRule" id="PRU00209"/>
    </source>
</evidence>
<dbReference type="InterPro" id="IPR033714">
    <property type="entry name" value="tRNA_bind_bactPheRS"/>
</dbReference>
<accession>A0A1B3SL77</accession>
<dbReference type="Pfam" id="PF03147">
    <property type="entry name" value="FDX-ACB"/>
    <property type="match status" value="1"/>
</dbReference>
<evidence type="ECO:0000256" key="13">
    <source>
        <dbReference type="ARBA" id="ARBA00022842"/>
    </source>
</evidence>
<dbReference type="Gene3D" id="2.40.50.140">
    <property type="entry name" value="Nucleic acid-binding proteins"/>
    <property type="match status" value="1"/>
</dbReference>
<dbReference type="SMART" id="SM00874">
    <property type="entry name" value="B5"/>
    <property type="match status" value="1"/>
</dbReference>
<dbReference type="CDD" id="cd02796">
    <property type="entry name" value="tRNA_bind_bactPheRS"/>
    <property type="match status" value="1"/>
</dbReference>
<dbReference type="SUPFAM" id="SSF54991">
    <property type="entry name" value="Anticodon-binding domain of PheRS"/>
    <property type="match status" value="1"/>
</dbReference>
<evidence type="ECO:0000256" key="4">
    <source>
        <dbReference type="ARBA" id="ARBA00011209"/>
    </source>
</evidence>
<evidence type="ECO:0000256" key="2">
    <source>
        <dbReference type="ARBA" id="ARBA00004496"/>
    </source>
</evidence>
<evidence type="ECO:0000259" key="20">
    <source>
        <dbReference type="PROSITE" id="PS50886"/>
    </source>
</evidence>
<dbReference type="InterPro" id="IPR045060">
    <property type="entry name" value="Phe-tRNA-ligase_IIc_bsu"/>
</dbReference>
<evidence type="ECO:0000256" key="17">
    <source>
        <dbReference type="ARBA" id="ARBA00033189"/>
    </source>
</evidence>
<dbReference type="GO" id="GO:0006432">
    <property type="term" value="P:phenylalanyl-tRNA aminoacylation"/>
    <property type="evidence" value="ECO:0007669"/>
    <property type="project" value="InterPro"/>
</dbReference>
<dbReference type="SUPFAM" id="SSF55681">
    <property type="entry name" value="Class II aaRS and biotin synthetases"/>
    <property type="match status" value="1"/>
</dbReference>
<evidence type="ECO:0000256" key="6">
    <source>
        <dbReference type="ARBA" id="ARBA00017032"/>
    </source>
</evidence>
<dbReference type="InterPro" id="IPR002547">
    <property type="entry name" value="tRNA-bd_dom"/>
</dbReference>
<keyword evidence="12" id="KW-0067">ATP-binding</keyword>
<dbReference type="Gene3D" id="3.30.930.10">
    <property type="entry name" value="Bira Bifunctional Protein, Domain 2"/>
    <property type="match status" value="1"/>
</dbReference>
<evidence type="ECO:0000313" key="24">
    <source>
        <dbReference type="Proteomes" id="UP000094378"/>
    </source>
</evidence>
<comment type="subcellular location">
    <subcellularLocation>
        <location evidence="2">Cytoplasm</location>
    </subcellularLocation>
</comment>
<keyword evidence="9" id="KW-0436">Ligase</keyword>
<dbReference type="GO" id="GO:0004826">
    <property type="term" value="F:phenylalanine-tRNA ligase activity"/>
    <property type="evidence" value="ECO:0007669"/>
    <property type="project" value="UniProtKB-EC"/>
</dbReference>
<keyword evidence="14 19" id="KW-0694">RNA-binding</keyword>
<dbReference type="PATRIC" id="fig|216938.3.peg.737"/>
<dbReference type="PROSITE" id="PS51447">
    <property type="entry name" value="FDX_ACB"/>
    <property type="match status" value="1"/>
</dbReference>
<feature type="domain" description="FDX-ACB" evidence="21">
    <location>
        <begin position="711"/>
        <end position="803"/>
    </location>
</feature>
<comment type="similarity">
    <text evidence="3">Belongs to the phenylalanyl-tRNA synthetase beta subunit family. Type 1 subfamily.</text>
</comment>
<comment type="cofactor">
    <cofactor evidence="1">
        <name>Mg(2+)</name>
        <dbReference type="ChEBI" id="CHEBI:18420"/>
    </cofactor>
</comment>
<dbReference type="NCBIfam" id="TIGR00472">
    <property type="entry name" value="pheT_bact"/>
    <property type="match status" value="1"/>
</dbReference>
<dbReference type="STRING" id="216938.SHELI_v1c07240"/>
<dbReference type="AlphaFoldDB" id="A0A1B3SL77"/>
<dbReference type="SUPFAM" id="SSF56037">
    <property type="entry name" value="PheT/TilS domain"/>
    <property type="match status" value="1"/>
</dbReference>
<feature type="domain" description="TRNA-binding" evidence="20">
    <location>
        <begin position="40"/>
        <end position="158"/>
    </location>
</feature>
<dbReference type="InterPro" id="IPR036690">
    <property type="entry name" value="Fdx_antiC-bd_sf"/>
</dbReference>
<organism evidence="23 24">
    <name type="scientific">Spiroplasma helicoides</name>
    <dbReference type="NCBI Taxonomy" id="216938"/>
    <lineage>
        <taxon>Bacteria</taxon>
        <taxon>Bacillati</taxon>
        <taxon>Mycoplasmatota</taxon>
        <taxon>Mollicutes</taxon>
        <taxon>Entomoplasmatales</taxon>
        <taxon>Spiroplasmataceae</taxon>
        <taxon>Spiroplasma</taxon>
    </lineage>
</organism>
<dbReference type="PANTHER" id="PTHR10947:SF0">
    <property type="entry name" value="PHENYLALANINE--TRNA LIGASE BETA SUBUNIT"/>
    <property type="match status" value="1"/>
</dbReference>
<dbReference type="RefSeq" id="WP_069116785.1">
    <property type="nucleotide sequence ID" value="NZ_CP017015.1"/>
</dbReference>
<dbReference type="PROSITE" id="PS51483">
    <property type="entry name" value="B5"/>
    <property type="match status" value="1"/>
</dbReference>
<dbReference type="InterPro" id="IPR012340">
    <property type="entry name" value="NA-bd_OB-fold"/>
</dbReference>
<keyword evidence="11" id="KW-0547">Nucleotide-binding</keyword>
<dbReference type="PANTHER" id="PTHR10947">
    <property type="entry name" value="PHENYLALANYL-TRNA SYNTHETASE BETA CHAIN AND LEUCINE-RICH REPEAT-CONTAINING PROTEIN 47"/>
    <property type="match status" value="1"/>
</dbReference>
<comment type="subunit">
    <text evidence="4">Tetramer of two alpha and two beta subunits.</text>
</comment>
<reference evidence="23 24" key="1">
    <citation type="submission" date="2016-08" db="EMBL/GenBank/DDBJ databases">
        <title>Complete genome sequence of Spiroplasma helicoides TABS-2 (DSM 22551).</title>
        <authorList>
            <person name="Shen W.-Y."/>
            <person name="Lo W.-S."/>
            <person name="Lai Y.-C."/>
            <person name="Kuo C.-H."/>
        </authorList>
    </citation>
    <scope>NUCLEOTIDE SEQUENCE [LARGE SCALE GENOMIC DNA]</scope>
    <source>
        <strain evidence="23 24">TABS-2</strain>
    </source>
</reference>
<dbReference type="PROSITE" id="PS50886">
    <property type="entry name" value="TRBD"/>
    <property type="match status" value="1"/>
</dbReference>